<evidence type="ECO:0000313" key="4">
    <source>
        <dbReference type="Proteomes" id="UP000005561"/>
    </source>
</evidence>
<feature type="chain" id="PRO_5002968301" evidence="2">
    <location>
        <begin position="29"/>
        <end position="384"/>
    </location>
</feature>
<dbReference type="eggNOG" id="ENOG502Z7PW">
    <property type="taxonomic scope" value="Bacteria"/>
</dbReference>
<proteinExistence type="predicted"/>
<dbReference type="RefSeq" id="WP_006860373.1">
    <property type="nucleotide sequence ID" value="NZ_ACCL02000002.1"/>
</dbReference>
<name>C6LAD1_9FIRM</name>
<keyword evidence="1" id="KW-1133">Transmembrane helix</keyword>
<keyword evidence="1" id="KW-0472">Membrane</keyword>
<keyword evidence="1" id="KW-0812">Transmembrane</keyword>
<dbReference type="STRING" id="168384.SAMN05660368_02168"/>
<feature type="transmembrane region" description="Helical" evidence="1">
    <location>
        <begin position="239"/>
        <end position="264"/>
    </location>
</feature>
<gene>
    <name evidence="3" type="ORF">BRYFOR_05573</name>
</gene>
<keyword evidence="4" id="KW-1185">Reference proteome</keyword>
<comment type="caution">
    <text evidence="3">The sequence shown here is derived from an EMBL/GenBank/DDBJ whole genome shotgun (WGS) entry which is preliminary data.</text>
</comment>
<feature type="transmembrane region" description="Helical" evidence="1">
    <location>
        <begin position="306"/>
        <end position="330"/>
    </location>
</feature>
<feature type="signal peptide" evidence="2">
    <location>
        <begin position="1"/>
        <end position="28"/>
    </location>
</feature>
<dbReference type="AlphaFoldDB" id="C6LAD1"/>
<feature type="transmembrane region" description="Helical" evidence="1">
    <location>
        <begin position="166"/>
        <end position="188"/>
    </location>
</feature>
<evidence type="ECO:0000256" key="2">
    <source>
        <dbReference type="SAM" id="SignalP"/>
    </source>
</evidence>
<protein>
    <submittedName>
        <fullName evidence="3">Stage III sporulation protein AE</fullName>
    </submittedName>
</protein>
<evidence type="ECO:0000313" key="3">
    <source>
        <dbReference type="EMBL" id="EET62538.1"/>
    </source>
</evidence>
<dbReference type="Proteomes" id="UP000005561">
    <property type="component" value="Unassembled WGS sequence"/>
</dbReference>
<dbReference type="EMBL" id="ACCL02000002">
    <property type="protein sequence ID" value="EET62538.1"/>
    <property type="molecule type" value="Genomic_DNA"/>
</dbReference>
<keyword evidence="2" id="KW-0732">Signal</keyword>
<dbReference type="OrthoDB" id="1706761at2"/>
<dbReference type="InterPro" id="IPR014194">
    <property type="entry name" value="Spore_III_AE"/>
</dbReference>
<feature type="transmembrane region" description="Helical" evidence="1">
    <location>
        <begin position="200"/>
        <end position="219"/>
    </location>
</feature>
<organism evidence="3 4">
    <name type="scientific">Marvinbryantia formatexigens DSM 14469</name>
    <dbReference type="NCBI Taxonomy" id="478749"/>
    <lineage>
        <taxon>Bacteria</taxon>
        <taxon>Bacillati</taxon>
        <taxon>Bacillota</taxon>
        <taxon>Clostridia</taxon>
        <taxon>Lachnospirales</taxon>
        <taxon>Lachnospiraceae</taxon>
        <taxon>Marvinbryantia</taxon>
    </lineage>
</organism>
<feature type="transmembrane region" description="Helical" evidence="1">
    <location>
        <begin position="100"/>
        <end position="117"/>
    </location>
</feature>
<feature type="transmembrane region" description="Helical" evidence="1">
    <location>
        <begin position="363"/>
        <end position="381"/>
    </location>
</feature>
<dbReference type="Pfam" id="PF09546">
    <property type="entry name" value="Spore_III_AE"/>
    <property type="match status" value="1"/>
</dbReference>
<accession>C6LAD1</accession>
<reference evidence="3" key="1">
    <citation type="submission" date="2009-07" db="EMBL/GenBank/DDBJ databases">
        <authorList>
            <person name="Weinstock G."/>
            <person name="Sodergren E."/>
            <person name="Clifton S."/>
            <person name="Fulton L."/>
            <person name="Fulton B."/>
            <person name="Courtney L."/>
            <person name="Fronick C."/>
            <person name="Harrison M."/>
            <person name="Strong C."/>
            <person name="Farmer C."/>
            <person name="Delahaunty K."/>
            <person name="Markovic C."/>
            <person name="Hall O."/>
            <person name="Minx P."/>
            <person name="Tomlinson C."/>
            <person name="Mitreva M."/>
            <person name="Nelson J."/>
            <person name="Hou S."/>
            <person name="Wollam A."/>
            <person name="Pepin K.H."/>
            <person name="Johnson M."/>
            <person name="Bhonagiri V."/>
            <person name="Nash W.E."/>
            <person name="Warren W."/>
            <person name="Chinwalla A."/>
            <person name="Mardis E.R."/>
            <person name="Wilson R.K."/>
        </authorList>
    </citation>
    <scope>NUCLEOTIDE SEQUENCE [LARGE SCALE GENOMIC DNA]</scope>
    <source>
        <strain evidence="3">DSM 14469</strain>
    </source>
</reference>
<feature type="transmembrane region" description="Helical" evidence="1">
    <location>
        <begin position="129"/>
        <end position="146"/>
    </location>
</feature>
<evidence type="ECO:0000256" key="1">
    <source>
        <dbReference type="SAM" id="Phobius"/>
    </source>
</evidence>
<sequence>MKRAKKKILLFLLMIGISVTADFRMAYAAEGTDELAGSYLEELDLKELQSSIDEMFPEYDFDFRDSIAELLRGEIPLRRDTLLEFLKEAAFSELSNQKNMVLQILVLAIAAAVFSNFVKIFEKNQISEIAFYMIYLLLFVILMKAFGDLGRMAENNLQQMLHFMKLLLPTYLVVASLAAGSLTAIGFYELTLVFIAAAQALMTYIVLPGIRFYVLFLLLNHLGREELFSKLAELIHLALSWILKTLFALVVGVQTVQALLLPAIDSLKNSVWTKATGALPVLGNTLNAVTETVLGTAVLLKNAVGVAGLLVIVLICLAPVVRLLVCTFLYKAVGAAVQPVSDKRITECISGVGEGAALLLKTVSVTGVTFLITLALVTASIRGV</sequence>